<dbReference type="InterPro" id="IPR028082">
    <property type="entry name" value="Peripla_BP_I"/>
</dbReference>
<accession>A0ABP9RZK6</accession>
<dbReference type="PANTHER" id="PTHR30483:SF6">
    <property type="entry name" value="PERIPLASMIC BINDING PROTEIN OF ABC TRANSPORTER FOR NATURAL AMINO ACIDS"/>
    <property type="match status" value="1"/>
</dbReference>
<dbReference type="EMBL" id="BAABJQ010000012">
    <property type="protein sequence ID" value="GAA5189459.1"/>
    <property type="molecule type" value="Genomic_DNA"/>
</dbReference>
<dbReference type="InterPro" id="IPR051010">
    <property type="entry name" value="BCAA_transport"/>
</dbReference>
<comment type="caution">
    <text evidence="4">The sequence shown here is derived from an EMBL/GenBank/DDBJ whole genome shotgun (WGS) entry which is preliminary data.</text>
</comment>
<dbReference type="Pfam" id="PF13458">
    <property type="entry name" value="Peripla_BP_6"/>
    <property type="match status" value="1"/>
</dbReference>
<proteinExistence type="inferred from homology"/>
<dbReference type="InterPro" id="IPR028081">
    <property type="entry name" value="Leu-bd"/>
</dbReference>
<keyword evidence="5" id="KW-1185">Reference proteome</keyword>
<evidence type="ECO:0000256" key="1">
    <source>
        <dbReference type="ARBA" id="ARBA00010062"/>
    </source>
</evidence>
<dbReference type="Gene3D" id="3.40.50.2300">
    <property type="match status" value="2"/>
</dbReference>
<dbReference type="Proteomes" id="UP001501570">
    <property type="component" value="Unassembled WGS sequence"/>
</dbReference>
<evidence type="ECO:0000259" key="3">
    <source>
        <dbReference type="Pfam" id="PF13458"/>
    </source>
</evidence>
<organism evidence="4 5">
    <name type="scientific">Rugosimonospora acidiphila</name>
    <dbReference type="NCBI Taxonomy" id="556531"/>
    <lineage>
        <taxon>Bacteria</taxon>
        <taxon>Bacillati</taxon>
        <taxon>Actinomycetota</taxon>
        <taxon>Actinomycetes</taxon>
        <taxon>Micromonosporales</taxon>
        <taxon>Micromonosporaceae</taxon>
        <taxon>Rugosimonospora</taxon>
    </lineage>
</organism>
<reference evidence="5" key="1">
    <citation type="journal article" date="2019" name="Int. J. Syst. Evol. Microbiol.">
        <title>The Global Catalogue of Microorganisms (GCM) 10K type strain sequencing project: providing services to taxonomists for standard genome sequencing and annotation.</title>
        <authorList>
            <consortium name="The Broad Institute Genomics Platform"/>
            <consortium name="The Broad Institute Genome Sequencing Center for Infectious Disease"/>
            <person name="Wu L."/>
            <person name="Ma J."/>
        </authorList>
    </citation>
    <scope>NUCLEOTIDE SEQUENCE [LARGE SCALE GENOMIC DNA]</scope>
    <source>
        <strain evidence="5">JCM 18304</strain>
    </source>
</reference>
<evidence type="ECO:0000256" key="2">
    <source>
        <dbReference type="ARBA" id="ARBA00022729"/>
    </source>
</evidence>
<evidence type="ECO:0000313" key="4">
    <source>
        <dbReference type="EMBL" id="GAA5189459.1"/>
    </source>
</evidence>
<sequence length="355" mass="37762">MLVPRTGANKAIGEDLTNGFKLYLALNGNKLAGHPVNLTIADEGDGGDVAKNALDKLIKQDGAQVLTGIASAATMSALRDQIEAAQVPLLGTNGSPLNLSSPKYIWRTCYVDNEPGESLGEYVAENVKGNQKVFVISDDSPSARDEVNGFVGAYQDTPDQFELADDPLVVPLYSAPKTSLSSAMSKIRESGASAVFAYFADAGAAEFIKAFHSEVHDVTLYCPGFMTETVLLQQQGGSADGVFTSLNYSPDLDNDANQLFAAQYRKSYGKDPSTYAMASYDAGAVLTSALGLAGNDLSPQSINAAIAQIGEIDSPRGTWQFNQNRTPLQTWYLRQVRPDGAVLSNVLLSDLATLT</sequence>
<protein>
    <recommendedName>
        <fullName evidence="3">Leucine-binding protein domain-containing protein</fullName>
    </recommendedName>
</protein>
<gene>
    <name evidence="4" type="ORF">GCM10023322_42330</name>
</gene>
<dbReference type="PANTHER" id="PTHR30483">
    <property type="entry name" value="LEUCINE-SPECIFIC-BINDING PROTEIN"/>
    <property type="match status" value="1"/>
</dbReference>
<name>A0ABP9RZK6_9ACTN</name>
<keyword evidence="2" id="KW-0732">Signal</keyword>
<dbReference type="SUPFAM" id="SSF53822">
    <property type="entry name" value="Periplasmic binding protein-like I"/>
    <property type="match status" value="1"/>
</dbReference>
<feature type="domain" description="Leucine-binding protein" evidence="3">
    <location>
        <begin position="1"/>
        <end position="340"/>
    </location>
</feature>
<comment type="similarity">
    <text evidence="1">Belongs to the leucine-binding protein family.</text>
</comment>
<evidence type="ECO:0000313" key="5">
    <source>
        <dbReference type="Proteomes" id="UP001501570"/>
    </source>
</evidence>